<keyword evidence="1" id="KW-1133">Transmembrane helix</keyword>
<sequence>MNLVDWLFKTRNTLTEFIAVCFGFFFAILIPNLLDLSRVQTVLFIVMVFLLTRALEWIFAKAAGERDRSIPFFYYYGMIIFIPALVYLSVVFFK</sequence>
<feature type="transmembrane region" description="Helical" evidence="1">
    <location>
        <begin position="41"/>
        <end position="60"/>
    </location>
</feature>
<keyword evidence="3" id="KW-1185">Reference proteome</keyword>
<organism evidence="2 3">
    <name type="scientific">Bacillus mesophilum</name>
    <dbReference type="NCBI Taxonomy" id="1071718"/>
    <lineage>
        <taxon>Bacteria</taxon>
        <taxon>Bacillati</taxon>
        <taxon>Bacillota</taxon>
        <taxon>Bacilli</taxon>
        <taxon>Bacillales</taxon>
        <taxon>Bacillaceae</taxon>
        <taxon>Bacillus</taxon>
    </lineage>
</organism>
<reference evidence="2 3" key="1">
    <citation type="journal article" date="2014" name="Arch. Microbiol.">
        <title>Bacillus mesophilum sp. nov., strain IITR-54T, a novel 4-chlorobiphenyl dechlorinating bacterium.</title>
        <authorList>
            <person name="Manickam N."/>
            <person name="Singh N.K."/>
            <person name="Bajaj A."/>
            <person name="Kumar R.M."/>
            <person name="Kaur G."/>
            <person name="Kaur N."/>
            <person name="Bala M."/>
            <person name="Kumar A."/>
            <person name="Mayilraj S."/>
        </authorList>
    </citation>
    <scope>NUCLEOTIDE SEQUENCE [LARGE SCALE GENOMIC DNA]</scope>
    <source>
        <strain evidence="2 3">IITR-54</strain>
    </source>
</reference>
<proteinExistence type="predicted"/>
<dbReference type="Proteomes" id="UP000441354">
    <property type="component" value="Unassembled WGS sequence"/>
</dbReference>
<keyword evidence="1" id="KW-0472">Membrane</keyword>
<protein>
    <submittedName>
        <fullName evidence="2">Uncharacterized protein</fullName>
    </submittedName>
</protein>
<gene>
    <name evidence="2" type="ORF">F7732_20480</name>
</gene>
<accession>A0A7V7RIC4</accession>
<evidence type="ECO:0000313" key="3">
    <source>
        <dbReference type="Proteomes" id="UP000441354"/>
    </source>
</evidence>
<feature type="transmembrane region" description="Helical" evidence="1">
    <location>
        <begin position="17"/>
        <end position="34"/>
    </location>
</feature>
<evidence type="ECO:0000313" key="2">
    <source>
        <dbReference type="EMBL" id="KAB2329864.1"/>
    </source>
</evidence>
<keyword evidence="1" id="KW-0812">Transmembrane</keyword>
<dbReference type="OrthoDB" id="2930433at2"/>
<dbReference type="RefSeq" id="WP_151575908.1">
    <property type="nucleotide sequence ID" value="NZ_WBOT01000010.1"/>
</dbReference>
<comment type="caution">
    <text evidence="2">The sequence shown here is derived from an EMBL/GenBank/DDBJ whole genome shotgun (WGS) entry which is preliminary data.</text>
</comment>
<name>A0A7V7RIC4_9BACI</name>
<dbReference type="AlphaFoldDB" id="A0A7V7RIC4"/>
<dbReference type="EMBL" id="WBOT01000010">
    <property type="protein sequence ID" value="KAB2329864.1"/>
    <property type="molecule type" value="Genomic_DNA"/>
</dbReference>
<evidence type="ECO:0000256" key="1">
    <source>
        <dbReference type="SAM" id="Phobius"/>
    </source>
</evidence>
<feature type="transmembrane region" description="Helical" evidence="1">
    <location>
        <begin position="72"/>
        <end position="93"/>
    </location>
</feature>